<comment type="caution">
    <text evidence="1">The sequence shown here is derived from an EMBL/GenBank/DDBJ whole genome shotgun (WGS) entry which is preliminary data.</text>
</comment>
<gene>
    <name evidence="1" type="ORF">QE152_g25828</name>
</gene>
<reference evidence="1 2" key="1">
    <citation type="journal article" date="2024" name="BMC Genomics">
        <title>De novo assembly and annotation of Popillia japonica's genome with initial clues to its potential as an invasive pest.</title>
        <authorList>
            <person name="Cucini C."/>
            <person name="Boschi S."/>
            <person name="Funari R."/>
            <person name="Cardaioli E."/>
            <person name="Iannotti N."/>
            <person name="Marturano G."/>
            <person name="Paoli F."/>
            <person name="Bruttini M."/>
            <person name="Carapelli A."/>
            <person name="Frati F."/>
            <person name="Nardi F."/>
        </authorList>
    </citation>
    <scope>NUCLEOTIDE SEQUENCE [LARGE SCALE GENOMIC DNA]</scope>
    <source>
        <strain evidence="1">DMR45628</strain>
    </source>
</reference>
<dbReference type="AlphaFoldDB" id="A0AAW1JZB1"/>
<evidence type="ECO:0000313" key="2">
    <source>
        <dbReference type="Proteomes" id="UP001458880"/>
    </source>
</evidence>
<organism evidence="1 2">
    <name type="scientific">Popillia japonica</name>
    <name type="common">Japanese beetle</name>
    <dbReference type="NCBI Taxonomy" id="7064"/>
    <lineage>
        <taxon>Eukaryota</taxon>
        <taxon>Metazoa</taxon>
        <taxon>Ecdysozoa</taxon>
        <taxon>Arthropoda</taxon>
        <taxon>Hexapoda</taxon>
        <taxon>Insecta</taxon>
        <taxon>Pterygota</taxon>
        <taxon>Neoptera</taxon>
        <taxon>Endopterygota</taxon>
        <taxon>Coleoptera</taxon>
        <taxon>Polyphaga</taxon>
        <taxon>Scarabaeiformia</taxon>
        <taxon>Scarabaeidae</taxon>
        <taxon>Rutelinae</taxon>
        <taxon>Popillia</taxon>
    </lineage>
</organism>
<keyword evidence="2" id="KW-1185">Reference proteome</keyword>
<dbReference type="EMBL" id="JASPKY010000288">
    <property type="protein sequence ID" value="KAK9710831.1"/>
    <property type="molecule type" value="Genomic_DNA"/>
</dbReference>
<protein>
    <recommendedName>
        <fullName evidence="3">BESS domain-containing protein</fullName>
    </recommendedName>
</protein>
<name>A0AAW1JZB1_POPJA</name>
<proteinExistence type="predicted"/>
<evidence type="ECO:0000313" key="1">
    <source>
        <dbReference type="EMBL" id="KAK9710831.1"/>
    </source>
</evidence>
<evidence type="ECO:0008006" key="3">
    <source>
        <dbReference type="Google" id="ProtNLM"/>
    </source>
</evidence>
<accession>A0AAW1JZB1</accession>
<dbReference type="Proteomes" id="UP001458880">
    <property type="component" value="Unassembled WGS sequence"/>
</dbReference>
<sequence>MITKKTLGLLIRESKPLRILHNQISVILVLHQYNLLLEDPQKKRKPPENEMENAVIAYLSERNERQPENPDLNFFKSILPDDASQKRRFKVVMLQTLESMLQEANTPASTSPVINDRPASTSCLIYSSDIAASNITHVPNNHASNFTTNPSTTMFINESIWRPNY</sequence>